<dbReference type="PANTHER" id="PTHR42646">
    <property type="entry name" value="FLAP ENDONUCLEASE XNI"/>
    <property type="match status" value="1"/>
</dbReference>
<dbReference type="InterPro" id="IPR038969">
    <property type="entry name" value="FEN"/>
</dbReference>
<evidence type="ECO:0000256" key="1">
    <source>
        <dbReference type="ARBA" id="ARBA00022722"/>
    </source>
</evidence>
<dbReference type="GO" id="GO:0033567">
    <property type="term" value="P:DNA replication, Okazaki fragment processing"/>
    <property type="evidence" value="ECO:0007669"/>
    <property type="project" value="InterPro"/>
</dbReference>
<dbReference type="SMART" id="SM00475">
    <property type="entry name" value="53EXOc"/>
    <property type="match status" value="1"/>
</dbReference>
<dbReference type="Gene3D" id="3.40.50.1010">
    <property type="entry name" value="5'-nuclease"/>
    <property type="match status" value="1"/>
</dbReference>
<evidence type="ECO:0000259" key="3">
    <source>
        <dbReference type="SMART" id="SM00475"/>
    </source>
</evidence>
<evidence type="ECO:0000313" key="5">
    <source>
        <dbReference type="EMBL" id="CAB4170877.1"/>
    </source>
</evidence>
<name>A0A6J5T686_9CAUD</name>
<gene>
    <name evidence="7" type="ORF">UFOVP1666_111</name>
    <name evidence="4" type="ORF">UFOVP867_66</name>
    <name evidence="5" type="ORF">UFOVP913_132</name>
    <name evidence="6" type="ORF">UFOVP993_185</name>
</gene>
<keyword evidence="1" id="KW-0540">Nuclease</keyword>
<accession>A0A6J5T686</accession>
<feature type="domain" description="5'-3' exonuclease" evidence="3">
    <location>
        <begin position="30"/>
        <end position="268"/>
    </location>
</feature>
<dbReference type="GO" id="GO:0003677">
    <property type="term" value="F:DNA binding"/>
    <property type="evidence" value="ECO:0007669"/>
    <property type="project" value="InterPro"/>
</dbReference>
<dbReference type="GO" id="GO:0008409">
    <property type="term" value="F:5'-3' exonuclease activity"/>
    <property type="evidence" value="ECO:0007669"/>
    <property type="project" value="InterPro"/>
</dbReference>
<dbReference type="EMBL" id="LR796815">
    <property type="protein sequence ID" value="CAB4167928.1"/>
    <property type="molecule type" value="Genomic_DNA"/>
</dbReference>
<dbReference type="CDD" id="cd09860">
    <property type="entry name" value="PIN_T4-like"/>
    <property type="match status" value="1"/>
</dbReference>
<sequence>MILLDYSQVALSNILSFQRDIKRNSASDKTEDTINIIRHAVLSSIKFYKKKYGKEFGNVVIACDGKKYWRKEHFQYYKASRSANRAKSDLDWGLIFDTMSAIREDIVKYFPYKVIHIDRCEGDDIIAVLTKWAQENDFVTEGLYQEPQKILIVSSDKDFKQLHKYGNVKQWSPMQKKFVESGKIGEYLIEHIVRGDSGDGIPNIFSNDDVFVNSEDRQTAVTAKKLAKFLDKKFDACENDVERRNWDRNRLLVDFEYIPEDITNLVIDSYKTANVVGDKMSIYNYLVKHRCRMLLDDLQDF</sequence>
<dbReference type="GO" id="GO:0017108">
    <property type="term" value="F:5'-flap endonuclease activity"/>
    <property type="evidence" value="ECO:0007669"/>
    <property type="project" value="InterPro"/>
</dbReference>
<reference evidence="7" key="1">
    <citation type="submission" date="2020-05" db="EMBL/GenBank/DDBJ databases">
        <authorList>
            <person name="Chiriac C."/>
            <person name="Salcher M."/>
            <person name="Ghai R."/>
            <person name="Kavagutti S V."/>
        </authorList>
    </citation>
    <scope>NUCLEOTIDE SEQUENCE</scope>
</reference>
<dbReference type="Gene3D" id="1.10.150.20">
    <property type="entry name" value="5' to 3' exonuclease, C-terminal subdomain"/>
    <property type="match status" value="1"/>
</dbReference>
<dbReference type="InterPro" id="IPR036276">
    <property type="entry name" value="T4_RNaseH_C"/>
</dbReference>
<dbReference type="SUPFAM" id="SSF47807">
    <property type="entry name" value="5' to 3' exonuclease, C-terminal subdomain"/>
    <property type="match status" value="1"/>
</dbReference>
<dbReference type="EMBL" id="LR797534">
    <property type="protein sequence ID" value="CAB4223068.1"/>
    <property type="molecule type" value="Genomic_DNA"/>
</dbReference>
<dbReference type="InterPro" id="IPR020046">
    <property type="entry name" value="5-3_exonucl_a-hlix_arch_N"/>
</dbReference>
<evidence type="ECO:0000313" key="7">
    <source>
        <dbReference type="EMBL" id="CAB4223068.1"/>
    </source>
</evidence>
<dbReference type="InterPro" id="IPR029060">
    <property type="entry name" value="PIN-like_dom_sf"/>
</dbReference>
<organism evidence="7">
    <name type="scientific">uncultured Caudovirales phage</name>
    <dbReference type="NCBI Taxonomy" id="2100421"/>
    <lineage>
        <taxon>Viruses</taxon>
        <taxon>Duplodnaviria</taxon>
        <taxon>Heunggongvirae</taxon>
        <taxon>Uroviricota</taxon>
        <taxon>Caudoviricetes</taxon>
        <taxon>Peduoviridae</taxon>
        <taxon>Maltschvirus</taxon>
        <taxon>Maltschvirus maltsch</taxon>
    </lineage>
</organism>
<dbReference type="InterPro" id="IPR002421">
    <property type="entry name" value="5-3_exonuclease"/>
</dbReference>
<evidence type="ECO:0000256" key="2">
    <source>
        <dbReference type="ARBA" id="ARBA00022801"/>
    </source>
</evidence>
<dbReference type="Pfam" id="PF09293">
    <property type="entry name" value="RNaseH_C"/>
    <property type="match status" value="1"/>
</dbReference>
<dbReference type="SUPFAM" id="SSF88723">
    <property type="entry name" value="PIN domain-like"/>
    <property type="match status" value="1"/>
</dbReference>
<protein>
    <submittedName>
        <fullName evidence="7">RnaseH</fullName>
    </submittedName>
</protein>
<evidence type="ECO:0000313" key="4">
    <source>
        <dbReference type="EMBL" id="CAB4167928.1"/>
    </source>
</evidence>
<proteinExistence type="predicted"/>
<evidence type="ECO:0000313" key="6">
    <source>
        <dbReference type="EMBL" id="CAB4177128.1"/>
    </source>
</evidence>
<dbReference type="InterPro" id="IPR036279">
    <property type="entry name" value="5-3_exonuclease_C_sf"/>
</dbReference>
<dbReference type="EMBL" id="LR796858">
    <property type="protein sequence ID" value="CAB4170877.1"/>
    <property type="molecule type" value="Genomic_DNA"/>
</dbReference>
<dbReference type="Pfam" id="PF02739">
    <property type="entry name" value="5_3_exonuc_N"/>
    <property type="match status" value="1"/>
</dbReference>
<dbReference type="EMBL" id="LR796944">
    <property type="protein sequence ID" value="CAB4177128.1"/>
    <property type="molecule type" value="Genomic_DNA"/>
</dbReference>
<keyword evidence="2" id="KW-0378">Hydrolase</keyword>
<dbReference type="PANTHER" id="PTHR42646:SF2">
    <property type="entry name" value="5'-3' EXONUCLEASE FAMILY PROTEIN"/>
    <property type="match status" value="1"/>
</dbReference>